<accession>A0ABQ1KYL8</accession>
<keyword evidence="4 8" id="KW-0812">Transmembrane</keyword>
<evidence type="ECO:0000259" key="11">
    <source>
        <dbReference type="Pfam" id="PF07715"/>
    </source>
</evidence>
<dbReference type="EMBL" id="BMIK01000001">
    <property type="protein sequence ID" value="GGC12736.1"/>
    <property type="molecule type" value="Genomic_DNA"/>
</dbReference>
<evidence type="ECO:0000256" key="1">
    <source>
        <dbReference type="ARBA" id="ARBA00004571"/>
    </source>
</evidence>
<evidence type="ECO:0000256" key="2">
    <source>
        <dbReference type="ARBA" id="ARBA00022448"/>
    </source>
</evidence>
<evidence type="ECO:0000256" key="9">
    <source>
        <dbReference type="RuleBase" id="RU003357"/>
    </source>
</evidence>
<protein>
    <submittedName>
        <fullName evidence="12">SusC/RagA family TonB-linked outer membrane protein</fullName>
    </submittedName>
</protein>
<gene>
    <name evidence="12" type="ORF">GCM10011386_00480</name>
</gene>
<dbReference type="Proteomes" id="UP000597338">
    <property type="component" value="Unassembled WGS sequence"/>
</dbReference>
<dbReference type="InterPro" id="IPR000531">
    <property type="entry name" value="Beta-barrel_TonB"/>
</dbReference>
<name>A0ABQ1KYL8_9SPHI</name>
<evidence type="ECO:0000256" key="3">
    <source>
        <dbReference type="ARBA" id="ARBA00022452"/>
    </source>
</evidence>
<dbReference type="Pfam" id="PF00593">
    <property type="entry name" value="TonB_dep_Rec_b-barrel"/>
    <property type="match status" value="1"/>
</dbReference>
<dbReference type="Gene3D" id="2.170.130.10">
    <property type="entry name" value="TonB-dependent receptor, plug domain"/>
    <property type="match status" value="1"/>
</dbReference>
<keyword evidence="5 9" id="KW-0798">TonB box</keyword>
<dbReference type="NCBIfam" id="TIGR04057">
    <property type="entry name" value="SusC_RagA_signa"/>
    <property type="match status" value="1"/>
</dbReference>
<evidence type="ECO:0000256" key="6">
    <source>
        <dbReference type="ARBA" id="ARBA00023136"/>
    </source>
</evidence>
<feature type="domain" description="TonB-dependent receptor-like beta-barrel" evidence="10">
    <location>
        <begin position="634"/>
        <end position="874"/>
    </location>
</feature>
<evidence type="ECO:0000256" key="5">
    <source>
        <dbReference type="ARBA" id="ARBA00023077"/>
    </source>
</evidence>
<dbReference type="InterPro" id="IPR037066">
    <property type="entry name" value="Plug_dom_sf"/>
</dbReference>
<dbReference type="Pfam" id="PF07715">
    <property type="entry name" value="Plug"/>
    <property type="match status" value="1"/>
</dbReference>
<keyword evidence="3 8" id="KW-1134">Transmembrane beta strand</keyword>
<dbReference type="SUPFAM" id="SSF49464">
    <property type="entry name" value="Carboxypeptidase regulatory domain-like"/>
    <property type="match status" value="1"/>
</dbReference>
<sequence>MANHAFGQGLKKVQVSVSAGRFSIKELFDLIEEQTSYRFIYNDLEIANETHVEVKKRRPFLAVLLDEMLLGKGFEYQAVGDNIIVKRSIRDSAGPDRREAISAGLQQRQVNGKVTDETGEVLPGVNVRWKGTDRTTVTDNDGKFRLSVSDKEAVLLFSYIGFTSREVLLVPGQSELVVVLQPEHSGIDEVVVVGYGTQRRRDLTGAIASVSSKHLEYNTAPSVDVLLGGAVAGVSVTQTSGQPGAPATIRIRGGNSVTASNNPLYVIDEFLFFSDNSSTKAGFGGIEGEFNPLNLLNPSDIESIEVLKDVSATAIYGSRGSNGVILITTKRGKKGSALVDYRYSFGAANSAKKLDLLNAAQWARMQKDYFLNKPGYSDAEITQLGTGYDWQSAVLQTGITQNHSLSISGGDEKTQYFLSGDHLSQEGVVRNSGFNRFVGRANYDREVLSGLKVGISLTGNKSTQNSLTTFEEVNYNSSPYSAGIANSLTYALYIPPVVPLYSANGGYNYNNPFEYAYLRQGNTTANPISDLVNSTAQTIYTGLLGNFYALYKPARGFTARASVGSNIGYVTQNYFSPSYTALGLEPGGVGGIGNKRSEILLSEFTLSYEKAVNEVHAFDVLAGFTFQNTKTNFVSTLSSGFTNEDLGVDNLQDGTPYGSRPIFSGATGSSLYSLLGRVNYALYGRYHLTANFRSDYSTRFAKNHKWGLFPSLGLAWNVDEEPFLEDARHLSNLKLRISAGSVGNQEIGDYEYLQFLEAAHYGGEVAYRVGNSGNEDLKWETTSQYNAGVDVGFFNNRLSAAADVYYKQTSDLLLLIPPKLGEENEQLVNVGNLTNRGAELSLNAVVVDNPRLQWSIATNVAYNRNRITKLFNNATEKLLGEEILRIGEPLGSFYGLVFEGVVQKNEDVSALPTSPSYTALQPGDPKYKDANHDNHIDLNDRVVLGSNQPDLTYGFSSAVNYHGFDLFVLLQGTKGNHVYNQLRRYLERPNDAYNASAVLLDSWTETHPSNTVPRITNTPLSSELDSRYVEDASYLRLKTVTLGYTLGKTSSTLRNLPLKVRVFVTGQNLLTLTGYKGYDPEISRGVDLGAYPMPRTFLSGVNVSF</sequence>
<dbReference type="InterPro" id="IPR039426">
    <property type="entry name" value="TonB-dep_rcpt-like"/>
</dbReference>
<dbReference type="InterPro" id="IPR023997">
    <property type="entry name" value="TonB-dep_OMP_SusC/RagA_CS"/>
</dbReference>
<evidence type="ECO:0000256" key="8">
    <source>
        <dbReference type="PROSITE-ProRule" id="PRU01360"/>
    </source>
</evidence>
<dbReference type="PROSITE" id="PS52016">
    <property type="entry name" value="TONB_DEPENDENT_REC_3"/>
    <property type="match status" value="1"/>
</dbReference>
<dbReference type="InterPro" id="IPR023996">
    <property type="entry name" value="TonB-dep_OMP_SusC/RagA"/>
</dbReference>
<evidence type="ECO:0000256" key="4">
    <source>
        <dbReference type="ARBA" id="ARBA00022692"/>
    </source>
</evidence>
<dbReference type="Gene3D" id="2.40.170.20">
    <property type="entry name" value="TonB-dependent receptor, beta-barrel domain"/>
    <property type="match status" value="1"/>
</dbReference>
<keyword evidence="7 8" id="KW-0998">Cell outer membrane</keyword>
<organism evidence="12 13">
    <name type="scientific">Parapedobacter defluvii</name>
    <dbReference type="NCBI Taxonomy" id="2045106"/>
    <lineage>
        <taxon>Bacteria</taxon>
        <taxon>Pseudomonadati</taxon>
        <taxon>Bacteroidota</taxon>
        <taxon>Sphingobacteriia</taxon>
        <taxon>Sphingobacteriales</taxon>
        <taxon>Sphingobacteriaceae</taxon>
        <taxon>Parapedobacter</taxon>
    </lineage>
</organism>
<dbReference type="NCBIfam" id="TIGR04056">
    <property type="entry name" value="OMP_RagA_SusC"/>
    <property type="match status" value="1"/>
</dbReference>
<reference evidence="13" key="1">
    <citation type="journal article" date="2019" name="Int. J. Syst. Evol. Microbiol.">
        <title>The Global Catalogue of Microorganisms (GCM) 10K type strain sequencing project: providing services to taxonomists for standard genome sequencing and annotation.</title>
        <authorList>
            <consortium name="The Broad Institute Genomics Platform"/>
            <consortium name="The Broad Institute Genome Sequencing Center for Infectious Disease"/>
            <person name="Wu L."/>
            <person name="Ma J."/>
        </authorList>
    </citation>
    <scope>NUCLEOTIDE SEQUENCE [LARGE SCALE GENOMIC DNA]</scope>
    <source>
        <strain evidence="13">CGMCC 1.15342</strain>
    </source>
</reference>
<dbReference type="SUPFAM" id="SSF56935">
    <property type="entry name" value="Porins"/>
    <property type="match status" value="1"/>
</dbReference>
<keyword evidence="2 8" id="KW-0813">Transport</keyword>
<proteinExistence type="inferred from homology"/>
<dbReference type="InterPro" id="IPR036942">
    <property type="entry name" value="Beta-barrel_TonB_sf"/>
</dbReference>
<evidence type="ECO:0000259" key="10">
    <source>
        <dbReference type="Pfam" id="PF00593"/>
    </source>
</evidence>
<evidence type="ECO:0000313" key="13">
    <source>
        <dbReference type="Proteomes" id="UP000597338"/>
    </source>
</evidence>
<comment type="caution">
    <text evidence="12">The sequence shown here is derived from an EMBL/GenBank/DDBJ whole genome shotgun (WGS) entry which is preliminary data.</text>
</comment>
<keyword evidence="6 8" id="KW-0472">Membrane</keyword>
<evidence type="ECO:0000313" key="12">
    <source>
        <dbReference type="EMBL" id="GGC12736.1"/>
    </source>
</evidence>
<comment type="similarity">
    <text evidence="8 9">Belongs to the TonB-dependent receptor family.</text>
</comment>
<feature type="domain" description="TonB-dependent receptor plug" evidence="11">
    <location>
        <begin position="200"/>
        <end position="324"/>
    </location>
</feature>
<keyword evidence="13" id="KW-1185">Reference proteome</keyword>
<dbReference type="InterPro" id="IPR012910">
    <property type="entry name" value="Plug_dom"/>
</dbReference>
<dbReference type="Pfam" id="PF13715">
    <property type="entry name" value="CarbopepD_reg_2"/>
    <property type="match status" value="1"/>
</dbReference>
<dbReference type="InterPro" id="IPR008969">
    <property type="entry name" value="CarboxyPept-like_regulatory"/>
</dbReference>
<evidence type="ECO:0000256" key="7">
    <source>
        <dbReference type="ARBA" id="ARBA00023237"/>
    </source>
</evidence>
<dbReference type="Gene3D" id="2.60.40.1120">
    <property type="entry name" value="Carboxypeptidase-like, regulatory domain"/>
    <property type="match status" value="1"/>
</dbReference>
<comment type="subcellular location">
    <subcellularLocation>
        <location evidence="1 8">Cell outer membrane</location>
        <topology evidence="1 8">Multi-pass membrane protein</topology>
    </subcellularLocation>
</comment>